<dbReference type="PROSITE" id="PS00108">
    <property type="entry name" value="PROTEIN_KINASE_ST"/>
    <property type="match status" value="1"/>
</dbReference>
<proteinExistence type="predicted"/>
<dbReference type="SMART" id="SM00220">
    <property type="entry name" value="S_TKc"/>
    <property type="match status" value="1"/>
</dbReference>
<dbReference type="InterPro" id="IPR000719">
    <property type="entry name" value="Prot_kinase_dom"/>
</dbReference>
<keyword evidence="4" id="KW-0472">Membrane</keyword>
<keyword evidence="4" id="KW-1133">Transmembrane helix</keyword>
<feature type="domain" description="Protein kinase" evidence="5">
    <location>
        <begin position="51"/>
        <end position="290"/>
    </location>
</feature>
<evidence type="ECO:0000259" key="5">
    <source>
        <dbReference type="PROSITE" id="PS50011"/>
    </source>
</evidence>
<comment type="caution">
    <text evidence="6">The sequence shown here is derived from an EMBL/GenBank/DDBJ whole genome shotgun (WGS) entry which is preliminary data.</text>
</comment>
<dbReference type="GO" id="GO:0016301">
    <property type="term" value="F:kinase activity"/>
    <property type="evidence" value="ECO:0007669"/>
    <property type="project" value="UniProtKB-KW"/>
</dbReference>
<dbReference type="InterPro" id="IPR011009">
    <property type="entry name" value="Kinase-like_dom_sf"/>
</dbReference>
<dbReference type="PROSITE" id="PS50011">
    <property type="entry name" value="PROTEIN_KINASE_DOM"/>
    <property type="match status" value="1"/>
</dbReference>
<dbReference type="CDD" id="cd14014">
    <property type="entry name" value="STKc_PknB_like"/>
    <property type="match status" value="1"/>
</dbReference>
<dbReference type="InterPro" id="IPR008271">
    <property type="entry name" value="Ser/Thr_kinase_AS"/>
</dbReference>
<evidence type="ECO:0000256" key="3">
    <source>
        <dbReference type="SAM" id="MobiDB-lite"/>
    </source>
</evidence>
<keyword evidence="7" id="KW-1185">Reference proteome</keyword>
<evidence type="ECO:0000256" key="4">
    <source>
        <dbReference type="SAM" id="Phobius"/>
    </source>
</evidence>
<organism evidence="6 7">
    <name type="scientific">Actinoallomurus acaciae</name>
    <dbReference type="NCBI Taxonomy" id="502577"/>
    <lineage>
        <taxon>Bacteria</taxon>
        <taxon>Bacillati</taxon>
        <taxon>Actinomycetota</taxon>
        <taxon>Actinomycetes</taxon>
        <taxon>Streptosporangiales</taxon>
        <taxon>Thermomonosporaceae</taxon>
        <taxon>Actinoallomurus</taxon>
    </lineage>
</organism>
<evidence type="ECO:0000256" key="2">
    <source>
        <dbReference type="ARBA" id="ARBA00022840"/>
    </source>
</evidence>
<feature type="transmembrane region" description="Helical" evidence="4">
    <location>
        <begin position="721"/>
        <end position="741"/>
    </location>
</feature>
<accession>A0ABV5YIJ9</accession>
<dbReference type="Gene3D" id="1.10.510.10">
    <property type="entry name" value="Transferase(Phosphotransferase) domain 1"/>
    <property type="match status" value="1"/>
</dbReference>
<feature type="transmembrane region" description="Helical" evidence="4">
    <location>
        <begin position="650"/>
        <end position="672"/>
    </location>
</feature>
<protein>
    <submittedName>
        <fullName evidence="6">Serine/threonine-protein kinase</fullName>
    </submittedName>
</protein>
<dbReference type="Pfam" id="PF00069">
    <property type="entry name" value="Pkinase"/>
    <property type="match status" value="1"/>
</dbReference>
<dbReference type="PANTHER" id="PTHR24346">
    <property type="entry name" value="MAP/MICROTUBULE AFFINITY-REGULATING KINASE"/>
    <property type="match status" value="1"/>
</dbReference>
<keyword evidence="6" id="KW-0418">Kinase</keyword>
<dbReference type="EMBL" id="JBHLZP010000163">
    <property type="protein sequence ID" value="MFB9834861.1"/>
    <property type="molecule type" value="Genomic_DNA"/>
</dbReference>
<sequence>MADIERPSGTRRDEFGTRRDTDRPDTTRRDGEPSAPPSLVRLPAELSGRLTLIGELPAQGAESDLLHVRDPAGTELVVKLFRRGFTADREVWQKLPTLDSPHVVRILETGHAEGRDYEVIEYIAAGNLRAVGARLPPALVAEVVAQLAAGLDRLHRAGIVHRDLKPENVLVRGTTPMRLAITDFGLSRVIEQSVVFASSSRTLAYAAPESLSGQVSPARDWWSLGIIVRELLTGRTPFAGMSETAVVDHLATRTVDCDDIADTRMRLLCRGLLTRDPRRRWTGQEVERWLAGESPAVAEPEPPRVSPLETGAARGALAFGGQTYTDRAQFARALIADWENAAPYFFGTMFTPVGPSEAWQALREWLNGFDDDSEGRIRLIDQSLTGDRPPNVKLLHLVRWLDPTLEPYYLGLRVLPEDLPALAGVVDDPRHPDRAIAARVVRELWELHLLPEFAAFAGGDGLSAINDRWHGLAAEWNRLAAWLRSQLPRTGSRLPDAGARGLDEPPVVLATLLALAGRPAETEDALRSAAVRAREEVREPVPWFGWLSEQAGDDPLRLFAVVRAAPDAVLEIEGAARRRQEAERRSAEGLRHWNERERRRLAGRPAAMVRAVLWTLPLLVVWAGGGWLLAQLRHVAQNDSYGGVGAVGTPTTLLVVAAVGTWLVGVACEVLLASRQAADYLPLGPWSWLAKGLGGVKRGVSGASRTLSGATRRRGPAGCGVLLAVAVVPLVVFLVVVAMLISIAWLLWLAVMVVAAIAHVVMTGIRAQRWRQERERTKEQAVGGRL</sequence>
<keyword evidence="4" id="KW-0812">Transmembrane</keyword>
<keyword evidence="1" id="KW-0547">Nucleotide-binding</keyword>
<dbReference type="SUPFAM" id="SSF56112">
    <property type="entry name" value="Protein kinase-like (PK-like)"/>
    <property type="match status" value="1"/>
</dbReference>
<dbReference type="PANTHER" id="PTHR24346:SF30">
    <property type="entry name" value="MATERNAL EMBRYONIC LEUCINE ZIPPER KINASE"/>
    <property type="match status" value="1"/>
</dbReference>
<keyword evidence="6" id="KW-0808">Transferase</keyword>
<feature type="compositionally biased region" description="Basic and acidic residues" evidence="3">
    <location>
        <begin position="1"/>
        <end position="32"/>
    </location>
</feature>
<evidence type="ECO:0000313" key="6">
    <source>
        <dbReference type="EMBL" id="MFB9834861.1"/>
    </source>
</evidence>
<evidence type="ECO:0000313" key="7">
    <source>
        <dbReference type="Proteomes" id="UP001589627"/>
    </source>
</evidence>
<gene>
    <name evidence="6" type="ORF">ACFFNX_21990</name>
</gene>
<feature type="transmembrane region" description="Helical" evidence="4">
    <location>
        <begin position="747"/>
        <end position="767"/>
    </location>
</feature>
<name>A0ABV5YIJ9_9ACTN</name>
<reference evidence="6 7" key="1">
    <citation type="submission" date="2024-09" db="EMBL/GenBank/DDBJ databases">
        <authorList>
            <person name="Sun Q."/>
            <person name="Mori K."/>
        </authorList>
    </citation>
    <scope>NUCLEOTIDE SEQUENCE [LARGE SCALE GENOMIC DNA]</scope>
    <source>
        <strain evidence="6 7">TBRC 0563</strain>
    </source>
</reference>
<dbReference type="Proteomes" id="UP001589627">
    <property type="component" value="Unassembled WGS sequence"/>
</dbReference>
<feature type="region of interest" description="Disordered" evidence="3">
    <location>
        <begin position="1"/>
        <end position="40"/>
    </location>
</feature>
<keyword evidence="2" id="KW-0067">ATP-binding</keyword>
<evidence type="ECO:0000256" key="1">
    <source>
        <dbReference type="ARBA" id="ARBA00022741"/>
    </source>
</evidence>
<dbReference type="RefSeq" id="WP_378205271.1">
    <property type="nucleotide sequence ID" value="NZ_JBHLZP010000163.1"/>
</dbReference>
<feature type="transmembrane region" description="Helical" evidence="4">
    <location>
        <begin position="607"/>
        <end position="630"/>
    </location>
</feature>